<proteinExistence type="predicted"/>
<evidence type="ECO:0000256" key="1">
    <source>
        <dbReference type="SAM" id="Coils"/>
    </source>
</evidence>
<reference evidence="2 3" key="1">
    <citation type="submission" date="2019-05" db="EMBL/GenBank/DDBJ databases">
        <title>Another draft genome of Portunus trituberculatus and its Hox gene families provides insights of decapod evolution.</title>
        <authorList>
            <person name="Jeong J.-H."/>
            <person name="Song I."/>
            <person name="Kim S."/>
            <person name="Choi T."/>
            <person name="Kim D."/>
            <person name="Ryu S."/>
            <person name="Kim W."/>
        </authorList>
    </citation>
    <scope>NUCLEOTIDE SEQUENCE [LARGE SCALE GENOMIC DNA]</scope>
    <source>
        <tissue evidence="2">Muscle</tissue>
    </source>
</reference>
<dbReference type="EMBL" id="VSRR010067467">
    <property type="protein sequence ID" value="MPC85140.1"/>
    <property type="molecule type" value="Genomic_DNA"/>
</dbReference>
<dbReference type="Proteomes" id="UP000324222">
    <property type="component" value="Unassembled WGS sequence"/>
</dbReference>
<evidence type="ECO:0000313" key="2">
    <source>
        <dbReference type="EMBL" id="MPC85140.1"/>
    </source>
</evidence>
<accession>A0A5B7IKQ9</accession>
<feature type="coiled-coil region" evidence="1">
    <location>
        <begin position="12"/>
        <end position="46"/>
    </location>
</feature>
<comment type="caution">
    <text evidence="2">The sequence shown here is derived from an EMBL/GenBank/DDBJ whole genome shotgun (WGS) entry which is preliminary data.</text>
</comment>
<keyword evidence="3" id="KW-1185">Reference proteome</keyword>
<protein>
    <submittedName>
        <fullName evidence="2">Tropomyosin-1, isoforms 9A/A/B</fullName>
    </submittedName>
</protein>
<keyword evidence="1" id="KW-0175">Coiled coil</keyword>
<gene>
    <name evidence="2" type="primary">Tm1</name>
    <name evidence="2" type="ORF">E2C01_079902</name>
</gene>
<sequence length="107" mass="11941">MTTTIGKGADLMEVLKKKMRQAKEDTERLKDDNEELSRKLQIEVQRREADAGGDVTRTPDALRRPWVLGVQGGRAGREGDREIREGCEVGVPACLPPSCQTHTQLRV</sequence>
<name>A0A5B7IKQ9_PORTR</name>
<organism evidence="2 3">
    <name type="scientific">Portunus trituberculatus</name>
    <name type="common">Swimming crab</name>
    <name type="synonym">Neptunus trituberculatus</name>
    <dbReference type="NCBI Taxonomy" id="210409"/>
    <lineage>
        <taxon>Eukaryota</taxon>
        <taxon>Metazoa</taxon>
        <taxon>Ecdysozoa</taxon>
        <taxon>Arthropoda</taxon>
        <taxon>Crustacea</taxon>
        <taxon>Multicrustacea</taxon>
        <taxon>Malacostraca</taxon>
        <taxon>Eumalacostraca</taxon>
        <taxon>Eucarida</taxon>
        <taxon>Decapoda</taxon>
        <taxon>Pleocyemata</taxon>
        <taxon>Brachyura</taxon>
        <taxon>Eubrachyura</taxon>
        <taxon>Portunoidea</taxon>
        <taxon>Portunidae</taxon>
        <taxon>Portuninae</taxon>
        <taxon>Portunus</taxon>
    </lineage>
</organism>
<dbReference type="OrthoDB" id="128924at2759"/>
<evidence type="ECO:0000313" key="3">
    <source>
        <dbReference type="Proteomes" id="UP000324222"/>
    </source>
</evidence>
<dbReference type="AlphaFoldDB" id="A0A5B7IKQ9"/>